<dbReference type="Proteomes" id="UP001460270">
    <property type="component" value="Unassembled WGS sequence"/>
</dbReference>
<evidence type="ECO:0000313" key="2">
    <source>
        <dbReference type="EMBL" id="KAK7912338.1"/>
    </source>
</evidence>
<sequence length="288" mass="30523">MSTTDASPKLGEILQARLKSGHVSSRPSPRALHLDPEFLSPASQSQVHSLSSANQASEHSSVDMFLEREEKSAESEGLTPIRAVPLTPGTIHTETLVPAGYLIPLSQPVIGFKDLQSPKDTPATPTYLYTPPQQVRHAHSPVPHPHSRTGADIRTQPERGPDPDPDPDSGPGHSPGSDPDPGRTPAGCRTPVLSPLSLTHRGGMVFIKPVSPLHLHSSGAGQQVALISLQQPQPVPSSSSSPGFFHTPVSMAPLSSASRATASGFAHGNRTMFVAQRKLDVGSRIRKN</sequence>
<keyword evidence="3" id="KW-1185">Reference proteome</keyword>
<gene>
    <name evidence="2" type="ORF">WMY93_012549</name>
</gene>
<organism evidence="2 3">
    <name type="scientific">Mugilogobius chulae</name>
    <name type="common">yellowstripe goby</name>
    <dbReference type="NCBI Taxonomy" id="88201"/>
    <lineage>
        <taxon>Eukaryota</taxon>
        <taxon>Metazoa</taxon>
        <taxon>Chordata</taxon>
        <taxon>Craniata</taxon>
        <taxon>Vertebrata</taxon>
        <taxon>Euteleostomi</taxon>
        <taxon>Actinopterygii</taxon>
        <taxon>Neopterygii</taxon>
        <taxon>Teleostei</taxon>
        <taxon>Neoteleostei</taxon>
        <taxon>Acanthomorphata</taxon>
        <taxon>Gobiaria</taxon>
        <taxon>Gobiiformes</taxon>
        <taxon>Gobioidei</taxon>
        <taxon>Gobiidae</taxon>
        <taxon>Gobionellinae</taxon>
        <taxon>Mugilogobius</taxon>
    </lineage>
</organism>
<evidence type="ECO:0000256" key="1">
    <source>
        <dbReference type="SAM" id="MobiDB-lite"/>
    </source>
</evidence>
<feature type="compositionally biased region" description="Basic and acidic residues" evidence="1">
    <location>
        <begin position="65"/>
        <end position="74"/>
    </location>
</feature>
<dbReference type="EMBL" id="JBBPFD010000009">
    <property type="protein sequence ID" value="KAK7912338.1"/>
    <property type="molecule type" value="Genomic_DNA"/>
</dbReference>
<dbReference type="AlphaFoldDB" id="A0AAW0NZ40"/>
<feature type="compositionally biased region" description="Polar residues" evidence="1">
    <location>
        <begin position="41"/>
        <end position="59"/>
    </location>
</feature>
<feature type="region of interest" description="Disordered" evidence="1">
    <location>
        <begin position="18"/>
        <end position="78"/>
    </location>
</feature>
<feature type="region of interest" description="Disordered" evidence="1">
    <location>
        <begin position="134"/>
        <end position="194"/>
    </location>
</feature>
<protein>
    <submittedName>
        <fullName evidence="2">Uncharacterized protein</fullName>
    </submittedName>
</protein>
<accession>A0AAW0NZ40</accession>
<evidence type="ECO:0000313" key="3">
    <source>
        <dbReference type="Proteomes" id="UP001460270"/>
    </source>
</evidence>
<proteinExistence type="predicted"/>
<reference evidence="3" key="1">
    <citation type="submission" date="2024-04" db="EMBL/GenBank/DDBJ databases">
        <title>Salinicola lusitanus LLJ914,a marine bacterium isolated from the Okinawa Trough.</title>
        <authorList>
            <person name="Li J."/>
        </authorList>
    </citation>
    <scope>NUCLEOTIDE SEQUENCE [LARGE SCALE GENOMIC DNA]</scope>
</reference>
<name>A0AAW0NZ40_9GOBI</name>
<feature type="compositionally biased region" description="Basic and acidic residues" evidence="1">
    <location>
        <begin position="149"/>
        <end position="162"/>
    </location>
</feature>
<comment type="caution">
    <text evidence="2">The sequence shown here is derived from an EMBL/GenBank/DDBJ whole genome shotgun (WGS) entry which is preliminary data.</text>
</comment>
<feature type="compositionally biased region" description="Low complexity" evidence="1">
    <location>
        <begin position="169"/>
        <end position="179"/>
    </location>
</feature>